<evidence type="ECO:0000259" key="9">
    <source>
        <dbReference type="Pfam" id="PF12704"/>
    </source>
</evidence>
<feature type="transmembrane region" description="Helical" evidence="7">
    <location>
        <begin position="361"/>
        <end position="383"/>
    </location>
</feature>
<evidence type="ECO:0000313" key="10">
    <source>
        <dbReference type="EMBL" id="CDN31396.1"/>
    </source>
</evidence>
<dbReference type="AlphaFoldDB" id="A0A060R7S5"/>
<keyword evidence="6 7" id="KW-0472">Membrane</keyword>
<feature type="transmembrane region" description="Helical" evidence="7">
    <location>
        <begin position="21"/>
        <end position="48"/>
    </location>
</feature>
<dbReference type="InterPro" id="IPR003838">
    <property type="entry name" value="ABC3_permease_C"/>
</dbReference>
<keyword evidence="4 7" id="KW-0812">Transmembrane</keyword>
<keyword evidence="11" id="KW-1185">Reference proteome</keyword>
<dbReference type="KEGG" id="rbc:BN938_1307"/>
<evidence type="ECO:0000313" key="11">
    <source>
        <dbReference type="Proteomes" id="UP000027616"/>
    </source>
</evidence>
<evidence type="ECO:0000256" key="2">
    <source>
        <dbReference type="ARBA" id="ARBA00005236"/>
    </source>
</evidence>
<dbReference type="PANTHER" id="PTHR30489:SF0">
    <property type="entry name" value="LIPOPROTEIN-RELEASING SYSTEM TRANSMEMBRANE PROTEIN LOLE"/>
    <property type="match status" value="1"/>
</dbReference>
<dbReference type="Pfam" id="PF02687">
    <property type="entry name" value="FtsX"/>
    <property type="match status" value="1"/>
</dbReference>
<accession>A0A060R7S5</accession>
<evidence type="ECO:0000259" key="8">
    <source>
        <dbReference type="Pfam" id="PF02687"/>
    </source>
</evidence>
<gene>
    <name evidence="10" type="ORF">BN938_1307</name>
</gene>
<proteinExistence type="inferred from homology"/>
<keyword evidence="3" id="KW-1003">Cell membrane</keyword>
<protein>
    <submittedName>
        <fullName evidence="10">ABC transporter permease protein</fullName>
    </submittedName>
</protein>
<feature type="domain" description="MacB-like periplasmic core" evidence="9">
    <location>
        <begin position="26"/>
        <end position="201"/>
    </location>
</feature>
<dbReference type="OrthoDB" id="1522670at2"/>
<feature type="transmembrane region" description="Helical" evidence="7">
    <location>
        <begin position="308"/>
        <end position="330"/>
    </location>
</feature>
<dbReference type="HOGENOM" id="CLU_000604_8_2_10"/>
<evidence type="ECO:0000256" key="5">
    <source>
        <dbReference type="ARBA" id="ARBA00022989"/>
    </source>
</evidence>
<feature type="domain" description="ABC3 transporter permease C-terminal" evidence="8">
    <location>
        <begin position="263"/>
        <end position="383"/>
    </location>
</feature>
<evidence type="ECO:0000256" key="6">
    <source>
        <dbReference type="ARBA" id="ARBA00023136"/>
    </source>
</evidence>
<evidence type="ECO:0000256" key="7">
    <source>
        <dbReference type="SAM" id="Phobius"/>
    </source>
</evidence>
<dbReference type="Proteomes" id="UP000027616">
    <property type="component" value="Chromosome I"/>
</dbReference>
<dbReference type="EMBL" id="HG934468">
    <property type="protein sequence ID" value="CDN31396.1"/>
    <property type="molecule type" value="Genomic_DNA"/>
</dbReference>
<dbReference type="InterPro" id="IPR051447">
    <property type="entry name" value="Lipoprotein-release_system"/>
</dbReference>
<feature type="transmembrane region" description="Helical" evidence="7">
    <location>
        <begin position="262"/>
        <end position="288"/>
    </location>
</feature>
<organism evidence="10 11">
    <name type="scientific">Mucinivorans hirudinis</name>
    <dbReference type="NCBI Taxonomy" id="1433126"/>
    <lineage>
        <taxon>Bacteria</taxon>
        <taxon>Pseudomonadati</taxon>
        <taxon>Bacteroidota</taxon>
        <taxon>Bacteroidia</taxon>
        <taxon>Bacteroidales</taxon>
        <taxon>Rikenellaceae</taxon>
        <taxon>Mucinivorans</taxon>
    </lineage>
</organism>
<keyword evidence="5 7" id="KW-1133">Transmembrane helix</keyword>
<evidence type="ECO:0000256" key="3">
    <source>
        <dbReference type="ARBA" id="ARBA00022475"/>
    </source>
</evidence>
<dbReference type="eggNOG" id="COG4591">
    <property type="taxonomic scope" value="Bacteria"/>
</dbReference>
<dbReference type="STRING" id="1433126.BN938_1307"/>
<dbReference type="InterPro" id="IPR025857">
    <property type="entry name" value="MacB_PCD"/>
</dbReference>
<evidence type="ECO:0000256" key="1">
    <source>
        <dbReference type="ARBA" id="ARBA00004651"/>
    </source>
</evidence>
<comment type="similarity">
    <text evidence="2">Belongs to the ABC-4 integral membrane protein family. LolC/E subfamily.</text>
</comment>
<dbReference type="GO" id="GO:0098797">
    <property type="term" value="C:plasma membrane protein complex"/>
    <property type="evidence" value="ECO:0007669"/>
    <property type="project" value="TreeGrafter"/>
</dbReference>
<evidence type="ECO:0000256" key="4">
    <source>
        <dbReference type="ARBA" id="ARBA00022692"/>
    </source>
</evidence>
<name>A0A060R7S5_9BACT</name>
<dbReference type="PANTHER" id="PTHR30489">
    <property type="entry name" value="LIPOPROTEIN-RELEASING SYSTEM TRANSMEMBRANE PROTEIN LOLE"/>
    <property type="match status" value="1"/>
</dbReference>
<reference evidence="10 11" key="1">
    <citation type="journal article" date="2015" name="Genome Announc.">
        <title>Complete Genome Sequence of the Novel Leech Symbiont Mucinivorans hirudinis M3T.</title>
        <authorList>
            <person name="Nelson M.C."/>
            <person name="Bomar L."/>
            <person name="Graf J."/>
        </authorList>
    </citation>
    <scope>NUCLEOTIDE SEQUENCE [LARGE SCALE GENOMIC DNA]</scope>
    <source>
        <strain evidence="11">M3</strain>
    </source>
</reference>
<comment type="subcellular location">
    <subcellularLocation>
        <location evidence="1">Cell membrane</location>
        <topology evidence="1">Multi-pass membrane protein</topology>
    </subcellularLocation>
</comment>
<dbReference type="GO" id="GO:0044874">
    <property type="term" value="P:lipoprotein localization to outer membrane"/>
    <property type="evidence" value="ECO:0007669"/>
    <property type="project" value="TreeGrafter"/>
</dbReference>
<sequence length="395" mass="43228">MNFPLFIARRLAGVENSRRTRIMVGIAVVSVALSVAVIIVALSIVGGFREQLAAKVRGFSEDIVLTKRTADNPNLTEPFALSHEDVQELLSIDKVEKVEPFSTANGLISSGGAIEGVVLKGVEDYSFLSQNLVSGEIPTVHGQVLISAATAAKTGLKSGDSFSFIVLNQTPLKRLLKISGVYSSGLEEFDSKFLFADISLANQINGWEEGVYEGYQIRAALNEQTVDEIWDSLPVERWNVQSVQELYSQFFDWVVMLEMNSAFVLVIMLIVAVINMLGGVLVIILESVRMVGVLKTQGIRRGQLQKIFLYRSGMIVIRGLIFGNLIGIGLCLVQQYFSVITLDASAYLLSVVPIKISFAEVGLLNIGTFFLVTLLMIVPTLILERISPAESVKFS</sequence>
<dbReference type="Pfam" id="PF12704">
    <property type="entry name" value="MacB_PCD"/>
    <property type="match status" value="1"/>
</dbReference>